<accession>A0A0F9FUY6</accession>
<sequence>MIHDHQQTQLDQSRVATSHTAALGGRRNDYAWYPFGDDMINRKTYLRNQISKQRRWIEDCEDNGVSYTGENGVAIREADTNYLKKLIHELSELTK</sequence>
<reference evidence="1" key="1">
    <citation type="journal article" date="2015" name="Nature">
        <title>Complex archaea that bridge the gap between prokaryotes and eukaryotes.</title>
        <authorList>
            <person name="Spang A."/>
            <person name="Saw J.H."/>
            <person name="Jorgensen S.L."/>
            <person name="Zaremba-Niedzwiedzka K."/>
            <person name="Martijn J."/>
            <person name="Lind A.E."/>
            <person name="van Eijk R."/>
            <person name="Schleper C."/>
            <person name="Guy L."/>
            <person name="Ettema T.J."/>
        </authorList>
    </citation>
    <scope>NUCLEOTIDE SEQUENCE</scope>
</reference>
<evidence type="ECO:0000313" key="1">
    <source>
        <dbReference type="EMBL" id="KKL90088.1"/>
    </source>
</evidence>
<dbReference type="EMBL" id="LAZR01020108">
    <property type="protein sequence ID" value="KKL90088.1"/>
    <property type="molecule type" value="Genomic_DNA"/>
</dbReference>
<name>A0A0F9FUY6_9ZZZZ</name>
<protein>
    <submittedName>
        <fullName evidence="1">Uncharacterized protein</fullName>
    </submittedName>
</protein>
<gene>
    <name evidence="1" type="ORF">LCGC14_1908170</name>
</gene>
<comment type="caution">
    <text evidence="1">The sequence shown here is derived from an EMBL/GenBank/DDBJ whole genome shotgun (WGS) entry which is preliminary data.</text>
</comment>
<organism evidence="1">
    <name type="scientific">marine sediment metagenome</name>
    <dbReference type="NCBI Taxonomy" id="412755"/>
    <lineage>
        <taxon>unclassified sequences</taxon>
        <taxon>metagenomes</taxon>
        <taxon>ecological metagenomes</taxon>
    </lineage>
</organism>
<proteinExistence type="predicted"/>
<dbReference type="AlphaFoldDB" id="A0A0F9FUY6"/>